<dbReference type="InterPro" id="IPR005118">
    <property type="entry name" value="TRCF_C"/>
</dbReference>
<feature type="domain" description="Helicase C-terminal" evidence="10">
    <location>
        <begin position="540"/>
        <end position="706"/>
    </location>
</feature>
<protein>
    <submittedName>
        <fullName evidence="11">Transcription-repair coupling factor</fullName>
    </submittedName>
</protein>
<dbReference type="AlphaFoldDB" id="A0A7X9FS13"/>
<evidence type="ECO:0000256" key="8">
    <source>
        <dbReference type="ARBA" id="ARBA00023204"/>
    </source>
</evidence>
<keyword evidence="8" id="KW-0234">DNA repair</keyword>
<dbReference type="EMBL" id="JAAZON010000286">
    <property type="protein sequence ID" value="NMC62816.1"/>
    <property type="molecule type" value="Genomic_DNA"/>
</dbReference>
<dbReference type="Gene3D" id="3.90.1150.50">
    <property type="entry name" value="Transcription-repair-coupling factor, D7 domain"/>
    <property type="match status" value="1"/>
</dbReference>
<keyword evidence="7" id="KW-0238">DNA-binding</keyword>
<dbReference type="SMART" id="SM00487">
    <property type="entry name" value="DEXDc"/>
    <property type="match status" value="1"/>
</dbReference>
<evidence type="ECO:0000259" key="9">
    <source>
        <dbReference type="PROSITE" id="PS51192"/>
    </source>
</evidence>
<dbReference type="PANTHER" id="PTHR47964:SF1">
    <property type="entry name" value="ATP-DEPENDENT DNA HELICASE HOMOLOG RECG, CHLOROPLASTIC"/>
    <property type="match status" value="1"/>
</dbReference>
<dbReference type="Proteomes" id="UP000524246">
    <property type="component" value="Unassembled WGS sequence"/>
</dbReference>
<dbReference type="GO" id="GO:0016787">
    <property type="term" value="F:hydrolase activity"/>
    <property type="evidence" value="ECO:0007669"/>
    <property type="project" value="UniProtKB-KW"/>
</dbReference>
<keyword evidence="4" id="KW-0378">Hydrolase</keyword>
<comment type="caution">
    <text evidence="11">The sequence shown here is derived from an EMBL/GenBank/DDBJ whole genome shotgun (WGS) entry which is preliminary data.</text>
</comment>
<dbReference type="InterPro" id="IPR037235">
    <property type="entry name" value="TRCF-like_C_D7"/>
</dbReference>
<dbReference type="Gene3D" id="2.40.10.170">
    <property type="match status" value="1"/>
</dbReference>
<dbReference type="InterPro" id="IPR011545">
    <property type="entry name" value="DEAD/DEAH_box_helicase_dom"/>
</dbReference>
<dbReference type="GO" id="GO:0003684">
    <property type="term" value="F:damaged DNA binding"/>
    <property type="evidence" value="ECO:0007669"/>
    <property type="project" value="InterPro"/>
</dbReference>
<accession>A0A7X9FS13</accession>
<dbReference type="SMART" id="SM00490">
    <property type="entry name" value="HELICc"/>
    <property type="match status" value="1"/>
</dbReference>
<evidence type="ECO:0000256" key="2">
    <source>
        <dbReference type="ARBA" id="ARBA00022741"/>
    </source>
</evidence>
<dbReference type="SMART" id="SM01058">
    <property type="entry name" value="CarD_TRCF"/>
    <property type="match status" value="1"/>
</dbReference>
<dbReference type="Gene3D" id="3.40.50.300">
    <property type="entry name" value="P-loop containing nucleotide triphosphate hydrolases"/>
    <property type="match status" value="2"/>
</dbReference>
<dbReference type="PROSITE" id="PS51192">
    <property type="entry name" value="HELICASE_ATP_BIND_1"/>
    <property type="match status" value="1"/>
</dbReference>
<sequence length="899" mass="101841">QSFAGGLNSSLFDYLSPDTKIIIDDEIGVKNSLDTFQELIEERELRFKSERYLIPSKAMLYFSSEEVLGNISARDCDYIDQVNILEDDEEKSGKSVHITSLSNTELSTVLKTKIGSGNALSPLVSMISKWRRQGLSIAFVVSSPVRAERLQRYLLDVDLDAEILSKTGISWVNSPRRSPLVILSGFLNDGFRIPEKKICFISENEIFAERSYRQKKHSKTSLKKLLSAISNLQEGDFVVHVDYGIGVYKGLKQLNVDEVLSDFFQIDYADSRLYLPVQNIGRIQKFVAQEGQVPSLDRLGAPQRWIKTKLKVRDAVASLAGDLIKLYASRNISKGWHFDIIGAEDERFADYFPYDETPDQLKAIEETLSDMASEKIMDRLVCGDVGFGKTEVALRAAFKCIQHAKQVALLVPTTILAEQHCRTFQNRFNEYPVKVGVLSRFYDARANKETLKKVASGEIDIVIGTHKLLQRDVQFKDLGLLIIDEEHRFGVAQKEKLKQFRRNVDVLTLTATPIPRTLHMSLLGIRDISIISTPPVDRRAIRTYIANYDENLVRDAILRELHRGGQCFFVHNRIGSIDLITAELSRLVPEARFRYAHGQMSEGQLEPIILSFLRGEFDVLVCTTIIESGIDMPNCNTMIIDRADMYGLAQLYQLRGRVGRSDRQAYAYFLIPESRKLGSEAQKRLKALQSLDDLGLGFNLAIRDLEIRGAGNLLGREQSGSVLSVGYELYSKILKEAILNLKGEELSLEESIDPEVKISSSAYIPDTYIPDISERLVLYQRLASLAYPEEAYEMADEIRDRFGPLPEEVENLIELMRYRTLLRGAGVLRVEQSPQKVTFYFSPRARVDAQKILNLVEEAPNNFKFSKNLAFSMNFASNGESNIQHLYSETERLLAKILQ</sequence>
<dbReference type="CDD" id="cd17991">
    <property type="entry name" value="DEXHc_TRCF"/>
    <property type="match status" value="1"/>
</dbReference>
<keyword evidence="3" id="KW-0227">DNA damage</keyword>
<evidence type="ECO:0000256" key="7">
    <source>
        <dbReference type="ARBA" id="ARBA00023125"/>
    </source>
</evidence>
<evidence type="ECO:0000256" key="1">
    <source>
        <dbReference type="ARBA" id="ARBA00022490"/>
    </source>
</evidence>
<evidence type="ECO:0000256" key="5">
    <source>
        <dbReference type="ARBA" id="ARBA00022806"/>
    </source>
</evidence>
<dbReference type="InterPro" id="IPR001650">
    <property type="entry name" value="Helicase_C-like"/>
</dbReference>
<feature type="non-terminal residue" evidence="11">
    <location>
        <position position="1"/>
    </location>
</feature>
<evidence type="ECO:0000256" key="4">
    <source>
        <dbReference type="ARBA" id="ARBA00022801"/>
    </source>
</evidence>
<keyword evidence="5" id="KW-0347">Helicase</keyword>
<dbReference type="NCBIfam" id="TIGR00580">
    <property type="entry name" value="mfd"/>
    <property type="match status" value="1"/>
</dbReference>
<dbReference type="InterPro" id="IPR027417">
    <property type="entry name" value="P-loop_NTPase"/>
</dbReference>
<dbReference type="InterPro" id="IPR003711">
    <property type="entry name" value="CarD-like/TRCF_RID"/>
</dbReference>
<keyword evidence="2" id="KW-0547">Nucleotide-binding</keyword>
<dbReference type="InterPro" id="IPR004576">
    <property type="entry name" value="Mfd"/>
</dbReference>
<proteinExistence type="inferred from homology"/>
<dbReference type="InterPro" id="IPR036101">
    <property type="entry name" value="CarD-like/TRCF_RID_sf"/>
</dbReference>
<organism evidence="11 12">
    <name type="scientific">SAR324 cluster bacterium</name>
    <dbReference type="NCBI Taxonomy" id="2024889"/>
    <lineage>
        <taxon>Bacteria</taxon>
        <taxon>Deltaproteobacteria</taxon>
        <taxon>SAR324 cluster</taxon>
    </lineage>
</organism>
<dbReference type="GO" id="GO:0005524">
    <property type="term" value="F:ATP binding"/>
    <property type="evidence" value="ECO:0007669"/>
    <property type="project" value="UniProtKB-KW"/>
</dbReference>
<dbReference type="Pfam" id="PF03461">
    <property type="entry name" value="TRCF"/>
    <property type="match status" value="1"/>
</dbReference>
<dbReference type="HAMAP" id="MF_00969">
    <property type="entry name" value="TRCF"/>
    <property type="match status" value="1"/>
</dbReference>
<name>A0A7X9FS13_9DELT</name>
<reference evidence="11 12" key="1">
    <citation type="journal article" date="2020" name="Biotechnol. Biofuels">
        <title>New insights from the biogas microbiome by comprehensive genome-resolved metagenomics of nearly 1600 species originating from multiple anaerobic digesters.</title>
        <authorList>
            <person name="Campanaro S."/>
            <person name="Treu L."/>
            <person name="Rodriguez-R L.M."/>
            <person name="Kovalovszki A."/>
            <person name="Ziels R.M."/>
            <person name="Maus I."/>
            <person name="Zhu X."/>
            <person name="Kougias P.G."/>
            <person name="Basile A."/>
            <person name="Luo G."/>
            <person name="Schluter A."/>
            <person name="Konstantinidis K.T."/>
            <person name="Angelidaki I."/>
        </authorList>
    </citation>
    <scope>NUCLEOTIDE SEQUENCE [LARGE SCALE GENOMIC DNA]</scope>
    <source>
        <strain evidence="11">AS27yjCOA_65</strain>
    </source>
</reference>
<dbReference type="SUPFAM" id="SSF141259">
    <property type="entry name" value="CarD-like"/>
    <property type="match status" value="1"/>
</dbReference>
<dbReference type="Pfam" id="PF00270">
    <property type="entry name" value="DEAD"/>
    <property type="match status" value="1"/>
</dbReference>
<evidence type="ECO:0000313" key="11">
    <source>
        <dbReference type="EMBL" id="NMC62816.1"/>
    </source>
</evidence>
<keyword evidence="6" id="KW-0067">ATP-binding</keyword>
<feature type="domain" description="Helicase ATP-binding" evidence="9">
    <location>
        <begin position="370"/>
        <end position="531"/>
    </location>
</feature>
<dbReference type="SUPFAM" id="SSF52540">
    <property type="entry name" value="P-loop containing nucleoside triphosphate hydrolases"/>
    <property type="match status" value="2"/>
</dbReference>
<dbReference type="GO" id="GO:0003678">
    <property type="term" value="F:DNA helicase activity"/>
    <property type="evidence" value="ECO:0007669"/>
    <property type="project" value="TreeGrafter"/>
</dbReference>
<dbReference type="PROSITE" id="PS51194">
    <property type="entry name" value="HELICASE_CTER"/>
    <property type="match status" value="1"/>
</dbReference>
<dbReference type="SUPFAM" id="SSF143517">
    <property type="entry name" value="TRCF domain-like"/>
    <property type="match status" value="1"/>
</dbReference>
<dbReference type="PANTHER" id="PTHR47964">
    <property type="entry name" value="ATP-DEPENDENT DNA HELICASE HOMOLOG RECG, CHLOROPLASTIC"/>
    <property type="match status" value="1"/>
</dbReference>
<dbReference type="Pfam" id="PF00271">
    <property type="entry name" value="Helicase_C"/>
    <property type="match status" value="1"/>
</dbReference>
<keyword evidence="1" id="KW-0963">Cytoplasm</keyword>
<evidence type="ECO:0000313" key="12">
    <source>
        <dbReference type="Proteomes" id="UP000524246"/>
    </source>
</evidence>
<evidence type="ECO:0000256" key="6">
    <source>
        <dbReference type="ARBA" id="ARBA00022840"/>
    </source>
</evidence>
<dbReference type="Pfam" id="PF02559">
    <property type="entry name" value="CarD_TRCF_RID"/>
    <property type="match status" value="1"/>
</dbReference>
<dbReference type="InterPro" id="IPR014001">
    <property type="entry name" value="Helicase_ATP-bd"/>
</dbReference>
<dbReference type="InterPro" id="IPR047112">
    <property type="entry name" value="RecG/Mfd"/>
</dbReference>
<dbReference type="SMART" id="SM00982">
    <property type="entry name" value="TRCF"/>
    <property type="match status" value="1"/>
</dbReference>
<evidence type="ECO:0000259" key="10">
    <source>
        <dbReference type="PROSITE" id="PS51194"/>
    </source>
</evidence>
<evidence type="ECO:0000256" key="3">
    <source>
        <dbReference type="ARBA" id="ARBA00022763"/>
    </source>
</evidence>
<gene>
    <name evidence="11" type="primary">mfd</name>
    <name evidence="11" type="ORF">GYA55_06565</name>
</gene>
<dbReference type="GO" id="GO:0006281">
    <property type="term" value="P:DNA repair"/>
    <property type="evidence" value="ECO:0007669"/>
    <property type="project" value="UniProtKB-KW"/>
</dbReference>